<accession>A0A0F9DY09</accession>
<sequence>MPSYVFRRPSDFQRIAARKLKSRVPLGKAIPQVAPPLPPRKSPIDFQYFAQAKEATRQQITRRETLIRFNKRIIPLAKRPPISPAPPKVPLKTNRPHRYIDPPEFDYRALTRRLKRRTIPITIRTSIANPPPLRSLRPIFLQHAELFKEAQYNYQLNARRLKSGWSFIPIASKKYQHISVESLIEIPEYLTLIELPEYITLVEIPEYKTTRSLL</sequence>
<comment type="caution">
    <text evidence="1">The sequence shown here is derived from an EMBL/GenBank/DDBJ whole genome shotgun (WGS) entry which is preliminary data.</text>
</comment>
<gene>
    <name evidence="1" type="ORF">LCGC14_2433920</name>
</gene>
<dbReference type="AlphaFoldDB" id="A0A0F9DY09"/>
<dbReference type="EMBL" id="LAZR01037292">
    <property type="protein sequence ID" value="KKL22591.1"/>
    <property type="molecule type" value="Genomic_DNA"/>
</dbReference>
<proteinExistence type="predicted"/>
<name>A0A0F9DY09_9ZZZZ</name>
<protein>
    <submittedName>
        <fullName evidence="1">Uncharacterized protein</fullName>
    </submittedName>
</protein>
<organism evidence="1">
    <name type="scientific">marine sediment metagenome</name>
    <dbReference type="NCBI Taxonomy" id="412755"/>
    <lineage>
        <taxon>unclassified sequences</taxon>
        <taxon>metagenomes</taxon>
        <taxon>ecological metagenomes</taxon>
    </lineage>
</organism>
<reference evidence="1" key="1">
    <citation type="journal article" date="2015" name="Nature">
        <title>Complex archaea that bridge the gap between prokaryotes and eukaryotes.</title>
        <authorList>
            <person name="Spang A."/>
            <person name="Saw J.H."/>
            <person name="Jorgensen S.L."/>
            <person name="Zaremba-Niedzwiedzka K."/>
            <person name="Martijn J."/>
            <person name="Lind A.E."/>
            <person name="van Eijk R."/>
            <person name="Schleper C."/>
            <person name="Guy L."/>
            <person name="Ettema T.J."/>
        </authorList>
    </citation>
    <scope>NUCLEOTIDE SEQUENCE</scope>
</reference>
<evidence type="ECO:0000313" key="1">
    <source>
        <dbReference type="EMBL" id="KKL22591.1"/>
    </source>
</evidence>